<dbReference type="InterPro" id="IPR003660">
    <property type="entry name" value="HAMP_dom"/>
</dbReference>
<dbReference type="GO" id="GO:0005886">
    <property type="term" value="C:plasma membrane"/>
    <property type="evidence" value="ECO:0007669"/>
    <property type="project" value="UniProtKB-SubCell"/>
</dbReference>
<keyword evidence="18" id="KW-1185">Reference proteome</keyword>
<dbReference type="SUPFAM" id="SSF55874">
    <property type="entry name" value="ATPase domain of HSP90 chaperone/DNA topoisomerase II/histidine kinase"/>
    <property type="match status" value="1"/>
</dbReference>
<sequence>MKRLYPSRLTKRFLYLTTIIIFIPLLIIFILAATSSRDIIKNQTENQAIQVTRVMSDKTSDLFNLKIQLLENIVENQAGETRKLEGVLTNLVVNDPFFKRIQIVNDEKERIVYKAPFIETDSKLNSAEAELYAELKWRRSSFVADSIKKMNGEPTLLIIVPFQADEAAEVEGGLIAYVSLVYLQKYFKQNVIGDLGHSFLFNHEGKVLFDTDDFSKSGSLLNEYPFTREAFLDRTGVYRGELWGEESLVAYNPVDRLPFYTATSIPLTEANAVIDSLKDILWKGFILIFLAALTLLIFGIRWIIKPIKALTQQAASYAKGGEWFVPVLEKEDEIKTLSSTMKYMAESLKSHERQLQLILESFPFGVFAINPEGFISSMNTTAGDLLNIQKENTIGKSVSVLPLSFRNHFEQCKHVSRKFDGLEDDFTFENESGKKVIKQSSSPLLDEKDQVIGVLITFWDVTKVRQLETHIQRSEQLVAIGQMTAGLAHEVKNPLGTVQLASDLIASEIKEIVVAKESDDASVEIISEAAKDIQDEIQRLDHLVRRFLQFSRENKKDESVFNMKTVAAETLQLLSHQFRKKQIHATLDADGEDYLVKGDRNQMIQALINLFINSIEAVSHQGQIIVSMERTNSDTIEIEIKDDGIGIPQQKIKRIFNPFFSTKQEGTGLGLWITHDIISSHNGHIEVESEMGEGTSFLISLKKHKEGDHNAKNNLVS</sequence>
<keyword evidence="4" id="KW-1003">Cell membrane</keyword>
<dbReference type="Gene3D" id="1.10.287.130">
    <property type="match status" value="1"/>
</dbReference>
<dbReference type="RefSeq" id="WP_213371591.1">
    <property type="nucleotide sequence ID" value="NZ_QTKX01000003.1"/>
</dbReference>
<keyword evidence="7" id="KW-0547">Nucleotide-binding</keyword>
<dbReference type="PROSITE" id="PS50885">
    <property type="entry name" value="HAMP"/>
    <property type="match status" value="1"/>
</dbReference>
<evidence type="ECO:0000256" key="9">
    <source>
        <dbReference type="ARBA" id="ARBA00022840"/>
    </source>
</evidence>
<name>A0A944GZ11_9BACI</name>
<keyword evidence="6" id="KW-0808">Transferase</keyword>
<dbReference type="Pfam" id="PF00512">
    <property type="entry name" value="HisKA"/>
    <property type="match status" value="1"/>
</dbReference>
<evidence type="ECO:0000259" key="13">
    <source>
        <dbReference type="PROSITE" id="PS50109"/>
    </source>
</evidence>
<feature type="transmembrane region" description="Helical" evidence="12">
    <location>
        <begin position="12"/>
        <end position="33"/>
    </location>
</feature>
<dbReference type="SMART" id="SM00388">
    <property type="entry name" value="HisKA"/>
    <property type="match status" value="1"/>
</dbReference>
<dbReference type="Pfam" id="PF02518">
    <property type="entry name" value="HATPase_c"/>
    <property type="match status" value="1"/>
</dbReference>
<evidence type="ECO:0000259" key="14">
    <source>
        <dbReference type="PROSITE" id="PS50112"/>
    </source>
</evidence>
<dbReference type="Proteomes" id="UP000761411">
    <property type="component" value="Unassembled WGS sequence"/>
</dbReference>
<keyword evidence="8" id="KW-0418">Kinase</keyword>
<dbReference type="InterPro" id="IPR036890">
    <property type="entry name" value="HATPase_C_sf"/>
</dbReference>
<feature type="domain" description="PAC" evidence="15">
    <location>
        <begin position="422"/>
        <end position="473"/>
    </location>
</feature>
<dbReference type="GO" id="GO:0006355">
    <property type="term" value="P:regulation of DNA-templated transcription"/>
    <property type="evidence" value="ECO:0007669"/>
    <property type="project" value="InterPro"/>
</dbReference>
<dbReference type="CDD" id="cd00082">
    <property type="entry name" value="HisKA"/>
    <property type="match status" value="1"/>
</dbReference>
<dbReference type="InterPro" id="IPR004358">
    <property type="entry name" value="Sig_transdc_His_kin-like_C"/>
</dbReference>
<reference evidence="17 18" key="1">
    <citation type="journal article" date="2021" name="Microorganisms">
        <title>Bacterial Dimethylsulfoniopropionate Biosynthesis in the East China Sea.</title>
        <authorList>
            <person name="Liu J."/>
            <person name="Zhang Y."/>
            <person name="Liu J."/>
            <person name="Zhong H."/>
            <person name="Williams B.T."/>
            <person name="Zheng Y."/>
            <person name="Curson A.R.J."/>
            <person name="Sun C."/>
            <person name="Sun H."/>
            <person name="Song D."/>
            <person name="Wagner Mackenzie B."/>
            <person name="Bermejo Martinez A."/>
            <person name="Todd J.D."/>
            <person name="Zhang X.H."/>
        </authorList>
    </citation>
    <scope>NUCLEOTIDE SEQUENCE [LARGE SCALE GENOMIC DNA]</scope>
    <source>
        <strain evidence="17 18">ESS08</strain>
    </source>
</reference>
<dbReference type="PRINTS" id="PR00344">
    <property type="entry name" value="BCTRLSENSOR"/>
</dbReference>
<keyword evidence="10" id="KW-0902">Two-component regulatory system</keyword>
<dbReference type="AlphaFoldDB" id="A0A944GZ11"/>
<dbReference type="Gene3D" id="3.30.450.20">
    <property type="entry name" value="PAS domain"/>
    <property type="match status" value="2"/>
</dbReference>
<dbReference type="Gene3D" id="3.30.565.10">
    <property type="entry name" value="Histidine kinase-like ATPase, C-terminal domain"/>
    <property type="match status" value="1"/>
</dbReference>
<protein>
    <recommendedName>
        <fullName evidence="3">histidine kinase</fullName>
        <ecNumber evidence="3">2.7.13.3</ecNumber>
    </recommendedName>
</protein>
<dbReference type="CDD" id="cd00130">
    <property type="entry name" value="PAS"/>
    <property type="match status" value="1"/>
</dbReference>
<keyword evidence="12" id="KW-1133">Transmembrane helix</keyword>
<dbReference type="SUPFAM" id="SSF47384">
    <property type="entry name" value="Homodimeric domain of signal transducing histidine kinase"/>
    <property type="match status" value="1"/>
</dbReference>
<dbReference type="PROSITE" id="PS50109">
    <property type="entry name" value="HIS_KIN"/>
    <property type="match status" value="1"/>
</dbReference>
<dbReference type="InterPro" id="IPR003594">
    <property type="entry name" value="HATPase_dom"/>
</dbReference>
<evidence type="ECO:0000256" key="11">
    <source>
        <dbReference type="ARBA" id="ARBA00023136"/>
    </source>
</evidence>
<dbReference type="GO" id="GO:0000155">
    <property type="term" value="F:phosphorelay sensor kinase activity"/>
    <property type="evidence" value="ECO:0007669"/>
    <property type="project" value="InterPro"/>
</dbReference>
<dbReference type="InterPro" id="IPR005467">
    <property type="entry name" value="His_kinase_dom"/>
</dbReference>
<dbReference type="PANTHER" id="PTHR43065:SF10">
    <property type="entry name" value="PEROXIDE STRESS-ACTIVATED HISTIDINE KINASE MAK3"/>
    <property type="match status" value="1"/>
</dbReference>
<evidence type="ECO:0000313" key="18">
    <source>
        <dbReference type="Proteomes" id="UP000761411"/>
    </source>
</evidence>
<dbReference type="CDD" id="cd00075">
    <property type="entry name" value="HATPase"/>
    <property type="match status" value="1"/>
</dbReference>
<evidence type="ECO:0000256" key="5">
    <source>
        <dbReference type="ARBA" id="ARBA00022553"/>
    </source>
</evidence>
<dbReference type="InterPro" id="IPR013767">
    <property type="entry name" value="PAS_fold"/>
</dbReference>
<dbReference type="PROSITE" id="PS50112">
    <property type="entry name" value="PAS"/>
    <property type="match status" value="1"/>
</dbReference>
<organism evidence="17 18">
    <name type="scientific">Mesobacillus boroniphilus</name>
    <dbReference type="NCBI Taxonomy" id="308892"/>
    <lineage>
        <taxon>Bacteria</taxon>
        <taxon>Bacillati</taxon>
        <taxon>Bacillota</taxon>
        <taxon>Bacilli</taxon>
        <taxon>Bacillales</taxon>
        <taxon>Bacillaceae</taxon>
        <taxon>Mesobacillus</taxon>
    </lineage>
</organism>
<feature type="domain" description="HAMP" evidence="16">
    <location>
        <begin position="301"/>
        <end position="353"/>
    </location>
</feature>
<dbReference type="PANTHER" id="PTHR43065">
    <property type="entry name" value="SENSOR HISTIDINE KINASE"/>
    <property type="match status" value="1"/>
</dbReference>
<evidence type="ECO:0000259" key="16">
    <source>
        <dbReference type="PROSITE" id="PS50885"/>
    </source>
</evidence>
<dbReference type="Pfam" id="PF00989">
    <property type="entry name" value="PAS"/>
    <property type="match status" value="1"/>
</dbReference>
<feature type="domain" description="PAS" evidence="14">
    <location>
        <begin position="351"/>
        <end position="397"/>
    </location>
</feature>
<evidence type="ECO:0000256" key="3">
    <source>
        <dbReference type="ARBA" id="ARBA00012438"/>
    </source>
</evidence>
<accession>A0A944GZ11</accession>
<dbReference type="InterPro" id="IPR000700">
    <property type="entry name" value="PAS-assoc_C"/>
</dbReference>
<evidence type="ECO:0000256" key="10">
    <source>
        <dbReference type="ARBA" id="ARBA00023012"/>
    </source>
</evidence>
<dbReference type="InterPro" id="IPR000014">
    <property type="entry name" value="PAS"/>
</dbReference>
<keyword evidence="5" id="KW-0597">Phosphoprotein</keyword>
<keyword evidence="9" id="KW-0067">ATP-binding</keyword>
<evidence type="ECO:0000259" key="15">
    <source>
        <dbReference type="PROSITE" id="PS50113"/>
    </source>
</evidence>
<comment type="caution">
    <text evidence="17">The sequence shown here is derived from an EMBL/GenBank/DDBJ whole genome shotgun (WGS) entry which is preliminary data.</text>
</comment>
<dbReference type="GO" id="GO:0005524">
    <property type="term" value="F:ATP binding"/>
    <property type="evidence" value="ECO:0007669"/>
    <property type="project" value="UniProtKB-KW"/>
</dbReference>
<dbReference type="CDD" id="cd18774">
    <property type="entry name" value="PDC2_HK_sensor"/>
    <property type="match status" value="1"/>
</dbReference>
<dbReference type="InterPro" id="IPR003661">
    <property type="entry name" value="HisK_dim/P_dom"/>
</dbReference>
<dbReference type="EMBL" id="QTKX01000003">
    <property type="protein sequence ID" value="MBS8266350.1"/>
    <property type="molecule type" value="Genomic_DNA"/>
</dbReference>
<comment type="subcellular location">
    <subcellularLocation>
        <location evidence="2">Cell membrane</location>
        <topology evidence="2">Multi-pass membrane protein</topology>
    </subcellularLocation>
</comment>
<keyword evidence="12" id="KW-0812">Transmembrane</keyword>
<gene>
    <name evidence="17" type="ORF">DYI25_18160</name>
</gene>
<evidence type="ECO:0000256" key="6">
    <source>
        <dbReference type="ARBA" id="ARBA00022679"/>
    </source>
</evidence>
<feature type="domain" description="Histidine kinase" evidence="13">
    <location>
        <begin position="486"/>
        <end position="705"/>
    </location>
</feature>
<feature type="transmembrane region" description="Helical" evidence="12">
    <location>
        <begin position="280"/>
        <end position="304"/>
    </location>
</feature>
<evidence type="ECO:0000256" key="2">
    <source>
        <dbReference type="ARBA" id="ARBA00004651"/>
    </source>
</evidence>
<dbReference type="SUPFAM" id="SSF55785">
    <property type="entry name" value="PYP-like sensor domain (PAS domain)"/>
    <property type="match status" value="1"/>
</dbReference>
<evidence type="ECO:0000313" key="17">
    <source>
        <dbReference type="EMBL" id="MBS8266350.1"/>
    </source>
</evidence>
<dbReference type="SMART" id="SM00304">
    <property type="entry name" value="HAMP"/>
    <property type="match status" value="1"/>
</dbReference>
<evidence type="ECO:0000256" key="1">
    <source>
        <dbReference type="ARBA" id="ARBA00000085"/>
    </source>
</evidence>
<dbReference type="CDD" id="cd06225">
    <property type="entry name" value="HAMP"/>
    <property type="match status" value="1"/>
</dbReference>
<dbReference type="SMART" id="SM00387">
    <property type="entry name" value="HATPase_c"/>
    <property type="match status" value="1"/>
</dbReference>
<dbReference type="InterPro" id="IPR036097">
    <property type="entry name" value="HisK_dim/P_sf"/>
</dbReference>
<dbReference type="Gene3D" id="6.10.340.10">
    <property type="match status" value="1"/>
</dbReference>
<dbReference type="EC" id="2.7.13.3" evidence="3"/>
<keyword evidence="11 12" id="KW-0472">Membrane</keyword>
<dbReference type="InterPro" id="IPR035965">
    <property type="entry name" value="PAS-like_dom_sf"/>
</dbReference>
<comment type="catalytic activity">
    <reaction evidence="1">
        <text>ATP + protein L-histidine = ADP + protein N-phospho-L-histidine.</text>
        <dbReference type="EC" id="2.7.13.3"/>
    </reaction>
</comment>
<evidence type="ECO:0000256" key="7">
    <source>
        <dbReference type="ARBA" id="ARBA00022741"/>
    </source>
</evidence>
<dbReference type="SUPFAM" id="SSF158472">
    <property type="entry name" value="HAMP domain-like"/>
    <property type="match status" value="1"/>
</dbReference>
<evidence type="ECO:0000256" key="12">
    <source>
        <dbReference type="SAM" id="Phobius"/>
    </source>
</evidence>
<evidence type="ECO:0000256" key="8">
    <source>
        <dbReference type="ARBA" id="ARBA00022777"/>
    </source>
</evidence>
<evidence type="ECO:0000256" key="4">
    <source>
        <dbReference type="ARBA" id="ARBA00022475"/>
    </source>
</evidence>
<dbReference type="PROSITE" id="PS50113">
    <property type="entry name" value="PAC"/>
    <property type="match status" value="1"/>
</dbReference>
<proteinExistence type="predicted"/>